<protein>
    <submittedName>
        <fullName evidence="1">Uncharacterized protein</fullName>
    </submittedName>
</protein>
<gene>
    <name evidence="1" type="ORF">HUJ06_016243</name>
</gene>
<keyword evidence="2" id="KW-1185">Reference proteome</keyword>
<organism evidence="1 2">
    <name type="scientific">Nelumbo nucifera</name>
    <name type="common">Sacred lotus</name>
    <dbReference type="NCBI Taxonomy" id="4432"/>
    <lineage>
        <taxon>Eukaryota</taxon>
        <taxon>Viridiplantae</taxon>
        <taxon>Streptophyta</taxon>
        <taxon>Embryophyta</taxon>
        <taxon>Tracheophyta</taxon>
        <taxon>Spermatophyta</taxon>
        <taxon>Magnoliopsida</taxon>
        <taxon>Proteales</taxon>
        <taxon>Nelumbonaceae</taxon>
        <taxon>Nelumbo</taxon>
    </lineage>
</organism>
<evidence type="ECO:0000313" key="1">
    <source>
        <dbReference type="EMBL" id="DAD41920.1"/>
    </source>
</evidence>
<dbReference type="AlphaFoldDB" id="A0A822ZBL3"/>
<reference evidence="1 2" key="1">
    <citation type="journal article" date="2020" name="Mol. Biol. Evol.">
        <title>Distinct Expression and Methylation Patterns for Genes with Different Fates following a Single Whole-Genome Duplication in Flowering Plants.</title>
        <authorList>
            <person name="Shi T."/>
            <person name="Rahmani R.S."/>
            <person name="Gugger P.F."/>
            <person name="Wang M."/>
            <person name="Li H."/>
            <person name="Zhang Y."/>
            <person name="Li Z."/>
            <person name="Wang Q."/>
            <person name="Van de Peer Y."/>
            <person name="Marchal K."/>
            <person name="Chen J."/>
        </authorList>
    </citation>
    <scope>NUCLEOTIDE SEQUENCE [LARGE SCALE GENOMIC DNA]</scope>
    <source>
        <tissue evidence="1">Leaf</tissue>
    </source>
</reference>
<name>A0A822ZBL3_NELNU</name>
<dbReference type="EMBL" id="DUZY01000005">
    <property type="protein sequence ID" value="DAD41920.1"/>
    <property type="molecule type" value="Genomic_DNA"/>
</dbReference>
<accession>A0A822ZBL3</accession>
<dbReference type="Proteomes" id="UP000607653">
    <property type="component" value="Unassembled WGS sequence"/>
</dbReference>
<comment type="caution">
    <text evidence="1">The sequence shown here is derived from an EMBL/GenBank/DDBJ whole genome shotgun (WGS) entry which is preliminary data.</text>
</comment>
<sequence length="49" mass="5279">MLVLLPRCRAASASPQSGDSIGAKDAAVSPSRCFRCRCCDYVLYGEKPE</sequence>
<evidence type="ECO:0000313" key="2">
    <source>
        <dbReference type="Proteomes" id="UP000607653"/>
    </source>
</evidence>
<proteinExistence type="predicted"/>